<evidence type="ECO:0000256" key="1">
    <source>
        <dbReference type="ARBA" id="ARBA00022448"/>
    </source>
</evidence>
<dbReference type="Proteomes" id="UP001235966">
    <property type="component" value="Unassembled WGS sequence"/>
</dbReference>
<keyword evidence="12" id="KW-1185">Reference proteome</keyword>
<evidence type="ECO:0000256" key="7">
    <source>
        <dbReference type="ARBA" id="ARBA00022967"/>
    </source>
</evidence>
<dbReference type="InterPro" id="IPR027417">
    <property type="entry name" value="P-loop_NTPase"/>
</dbReference>
<feature type="compositionally biased region" description="Polar residues" evidence="9">
    <location>
        <begin position="582"/>
        <end position="591"/>
    </location>
</feature>
<feature type="region of interest" description="Disordered" evidence="9">
    <location>
        <begin position="553"/>
        <end position="591"/>
    </location>
</feature>
<keyword evidence="4" id="KW-0677">Repeat</keyword>
<gene>
    <name evidence="11" type="ORF">J2S49_001128</name>
</gene>
<protein>
    <submittedName>
        <fullName evidence="11">Ribose transport system ATP-binding protein</fullName>
    </submittedName>
</protein>
<dbReference type="Pfam" id="PF00005">
    <property type="entry name" value="ABC_tran"/>
    <property type="match status" value="2"/>
</dbReference>
<evidence type="ECO:0000256" key="2">
    <source>
        <dbReference type="ARBA" id="ARBA00022475"/>
    </source>
</evidence>
<dbReference type="PANTHER" id="PTHR43790:SF3">
    <property type="entry name" value="D-ALLOSE IMPORT ATP-BINDING PROTEIN ALSA-RELATED"/>
    <property type="match status" value="1"/>
</dbReference>
<feature type="compositionally biased region" description="Basic and acidic residues" evidence="9">
    <location>
        <begin position="265"/>
        <end position="284"/>
    </location>
</feature>
<dbReference type="RefSeq" id="WP_278058702.1">
    <property type="nucleotide sequence ID" value="NZ_CP121247.1"/>
</dbReference>
<feature type="domain" description="ABC transporter" evidence="10">
    <location>
        <begin position="307"/>
        <end position="548"/>
    </location>
</feature>
<proteinExistence type="predicted"/>
<comment type="caution">
    <text evidence="11">The sequence shown here is derived from an EMBL/GenBank/DDBJ whole genome shotgun (WGS) entry which is preliminary data.</text>
</comment>
<dbReference type="InterPro" id="IPR050107">
    <property type="entry name" value="ABC_carbohydrate_import_ATPase"/>
</dbReference>
<dbReference type="SUPFAM" id="SSF52540">
    <property type="entry name" value="P-loop containing nucleoside triphosphate hydrolases"/>
    <property type="match status" value="2"/>
</dbReference>
<dbReference type="CDD" id="cd03216">
    <property type="entry name" value="ABC_Carb_Monos_I"/>
    <property type="match status" value="1"/>
</dbReference>
<dbReference type="GO" id="GO:0005524">
    <property type="term" value="F:ATP binding"/>
    <property type="evidence" value="ECO:0007669"/>
    <property type="project" value="UniProtKB-KW"/>
</dbReference>
<sequence>MNELLEARGIVKRYPGVVALSGASLVLRGGEIHGIVGENGAGKSTLMKIFGGVIQPDEGELLASGREVRFGSPKDSERAGIALIAQELALAGDLTVAQNIFLGREKRKGLAVDDAAMEKEAREILGRLGAAIAPSRPVSSLSVANAQLVEIAKALSIGARVLIMDEPTAALTSTEVSALFRVMRELAADGVAVVFISHRLEEVREICDRVTVFRDGAVTAHFEQFTPDDLISAMVGRAIDLSARPSATPSKEIGLRVESLATGEKGGERHGERTALGRQERGEQGSRNLNARAPSKASTRGSFRSLLHLHPRPSTIATGRAIGPISLEVRRGEIFGLAGLQGAGRTETLRAIAGADPSTSGHVYVAGKEIDNRTPAAAVAAGIGYLSEDRKRFGLLLDQTISENIALASLSKWRRGARLDDAAAARAAATAMDRLAIKAPGPQTRVQTLSGGNQQKVLLARWLARGLDVLLVDEPTRGIDVGAKEEIYALLEELAAAGLTIIVASSEIPELLRLAHRIGVMCEGRLAGTLTNTEATEENIMALATAFAGASSEAPAAGPMHDAGPATSSEPAVANQPADVASNPTSPKEAQ</sequence>
<dbReference type="InterPro" id="IPR003593">
    <property type="entry name" value="AAA+_ATPase"/>
</dbReference>
<accession>A0ABT9NBG4</accession>
<dbReference type="PROSITE" id="PS00211">
    <property type="entry name" value="ABC_TRANSPORTER_1"/>
    <property type="match status" value="1"/>
</dbReference>
<evidence type="ECO:0000256" key="4">
    <source>
        <dbReference type="ARBA" id="ARBA00022737"/>
    </source>
</evidence>
<keyword evidence="3" id="KW-0762">Sugar transport</keyword>
<feature type="domain" description="ABC transporter" evidence="10">
    <location>
        <begin position="5"/>
        <end position="238"/>
    </location>
</feature>
<evidence type="ECO:0000313" key="11">
    <source>
        <dbReference type="EMBL" id="MDP9801052.1"/>
    </source>
</evidence>
<name>A0ABT9NBG4_9ACTO</name>
<evidence type="ECO:0000259" key="10">
    <source>
        <dbReference type="PROSITE" id="PS50893"/>
    </source>
</evidence>
<keyword evidence="7" id="KW-1278">Translocase</keyword>
<dbReference type="SMART" id="SM00382">
    <property type="entry name" value="AAA"/>
    <property type="match status" value="2"/>
</dbReference>
<keyword evidence="1" id="KW-0813">Transport</keyword>
<keyword evidence="6 11" id="KW-0067">ATP-binding</keyword>
<dbReference type="EMBL" id="JAUSQW010000001">
    <property type="protein sequence ID" value="MDP9801052.1"/>
    <property type="molecule type" value="Genomic_DNA"/>
</dbReference>
<dbReference type="PROSITE" id="PS50893">
    <property type="entry name" value="ABC_TRANSPORTER_2"/>
    <property type="match status" value="2"/>
</dbReference>
<evidence type="ECO:0000256" key="9">
    <source>
        <dbReference type="SAM" id="MobiDB-lite"/>
    </source>
</evidence>
<evidence type="ECO:0000256" key="3">
    <source>
        <dbReference type="ARBA" id="ARBA00022597"/>
    </source>
</evidence>
<keyword evidence="2" id="KW-1003">Cell membrane</keyword>
<reference evidence="11 12" key="1">
    <citation type="submission" date="2023-07" db="EMBL/GenBank/DDBJ databases">
        <title>Sequencing the genomes of 1000 actinobacteria strains.</title>
        <authorList>
            <person name="Klenk H.-P."/>
        </authorList>
    </citation>
    <scope>NUCLEOTIDE SEQUENCE [LARGE SCALE GENOMIC DNA]</scope>
    <source>
        <strain evidence="11 12">DSM 102162</strain>
    </source>
</reference>
<evidence type="ECO:0000256" key="5">
    <source>
        <dbReference type="ARBA" id="ARBA00022741"/>
    </source>
</evidence>
<evidence type="ECO:0000256" key="6">
    <source>
        <dbReference type="ARBA" id="ARBA00022840"/>
    </source>
</evidence>
<dbReference type="Gene3D" id="3.40.50.300">
    <property type="entry name" value="P-loop containing nucleotide triphosphate hydrolases"/>
    <property type="match status" value="2"/>
</dbReference>
<evidence type="ECO:0000256" key="8">
    <source>
        <dbReference type="ARBA" id="ARBA00023136"/>
    </source>
</evidence>
<dbReference type="PANTHER" id="PTHR43790">
    <property type="entry name" value="CARBOHYDRATE TRANSPORT ATP-BINDING PROTEIN MG119-RELATED"/>
    <property type="match status" value="1"/>
</dbReference>
<dbReference type="CDD" id="cd03215">
    <property type="entry name" value="ABC_Carb_Monos_II"/>
    <property type="match status" value="1"/>
</dbReference>
<dbReference type="InterPro" id="IPR017871">
    <property type="entry name" value="ABC_transporter-like_CS"/>
</dbReference>
<evidence type="ECO:0000313" key="12">
    <source>
        <dbReference type="Proteomes" id="UP001235966"/>
    </source>
</evidence>
<keyword evidence="8" id="KW-0472">Membrane</keyword>
<feature type="region of interest" description="Disordered" evidence="9">
    <location>
        <begin position="257"/>
        <end position="305"/>
    </location>
</feature>
<keyword evidence="5" id="KW-0547">Nucleotide-binding</keyword>
<organism evidence="11 12">
    <name type="scientific">Arcanobacterium wilhelmae</name>
    <dbReference type="NCBI Taxonomy" id="1803177"/>
    <lineage>
        <taxon>Bacteria</taxon>
        <taxon>Bacillati</taxon>
        <taxon>Actinomycetota</taxon>
        <taxon>Actinomycetes</taxon>
        <taxon>Actinomycetales</taxon>
        <taxon>Actinomycetaceae</taxon>
        <taxon>Arcanobacterium</taxon>
    </lineage>
</organism>
<dbReference type="InterPro" id="IPR003439">
    <property type="entry name" value="ABC_transporter-like_ATP-bd"/>
</dbReference>